<dbReference type="Gene3D" id="1.10.8.400">
    <property type="entry name" value="Enoyl acyl carrier protein reductase"/>
    <property type="match status" value="1"/>
</dbReference>
<keyword evidence="5 8" id="KW-0560">Oxidoreductase</keyword>
<evidence type="ECO:0000256" key="3">
    <source>
        <dbReference type="ARBA" id="ARBA00022516"/>
    </source>
</evidence>
<dbReference type="SUPFAM" id="SSF51735">
    <property type="entry name" value="NAD(P)-binding Rossmann-fold domains"/>
    <property type="match status" value="1"/>
</dbReference>
<dbReference type="GO" id="GO:0006633">
    <property type="term" value="P:fatty acid biosynthetic process"/>
    <property type="evidence" value="ECO:0007669"/>
    <property type="project" value="UniProtKB-UniPathway"/>
</dbReference>
<comment type="pathway">
    <text evidence="1">Lipid metabolism; fatty acid biosynthesis.</text>
</comment>
<evidence type="ECO:0000256" key="9">
    <source>
        <dbReference type="PIRSR" id="PIRSR000094-1"/>
    </source>
</evidence>
<dbReference type="PANTHER" id="PTHR43159:SF2">
    <property type="entry name" value="ENOYL-[ACYL-CARRIER-PROTEIN] REDUCTASE [NADH], CHLOROPLASTIC"/>
    <property type="match status" value="1"/>
</dbReference>
<evidence type="ECO:0000256" key="6">
    <source>
        <dbReference type="ARBA" id="ARBA00023098"/>
    </source>
</evidence>
<keyword evidence="6" id="KW-0443">Lipid metabolism</keyword>
<evidence type="ECO:0000313" key="12">
    <source>
        <dbReference type="Proteomes" id="UP000190064"/>
    </source>
</evidence>
<dbReference type="UniPathway" id="UPA00094"/>
<feature type="active site" description="Proton acceptor" evidence="9">
    <location>
        <position position="156"/>
    </location>
</feature>
<keyword evidence="12" id="KW-1185">Reference proteome</keyword>
<comment type="similarity">
    <text evidence="2 8">Belongs to the short-chain dehydrogenases/reductases (SDR) family. FabI subfamily.</text>
</comment>
<dbReference type="STRING" id="966.BTA35_0209830"/>
<feature type="binding site" evidence="10">
    <location>
        <position position="14"/>
    </location>
    <ligand>
        <name>NAD(+)</name>
        <dbReference type="ChEBI" id="CHEBI:57540"/>
    </ligand>
</feature>
<accession>A0A1T1HBL7</accession>
<dbReference type="InterPro" id="IPR014358">
    <property type="entry name" value="Enoyl-ACP_Rdtase_NADH"/>
</dbReference>
<comment type="catalytic activity">
    <reaction evidence="8">
        <text>a 2,3-saturated acyl-[ACP] + NAD(+) = a (2E)-enoyl-[ACP] + NADH + H(+)</text>
        <dbReference type="Rhea" id="RHEA:10240"/>
        <dbReference type="Rhea" id="RHEA-COMP:9925"/>
        <dbReference type="Rhea" id="RHEA-COMP:9926"/>
        <dbReference type="ChEBI" id="CHEBI:15378"/>
        <dbReference type="ChEBI" id="CHEBI:57540"/>
        <dbReference type="ChEBI" id="CHEBI:57945"/>
        <dbReference type="ChEBI" id="CHEBI:78784"/>
        <dbReference type="ChEBI" id="CHEBI:78785"/>
        <dbReference type="EC" id="1.3.1.9"/>
    </reaction>
</comment>
<evidence type="ECO:0000256" key="5">
    <source>
        <dbReference type="ARBA" id="ARBA00023002"/>
    </source>
</evidence>
<feature type="binding site" evidence="10">
    <location>
        <position position="93"/>
    </location>
    <ligand>
        <name>NAD(+)</name>
        <dbReference type="ChEBI" id="CHEBI:57540"/>
    </ligand>
</feature>
<keyword evidence="8 10" id="KW-0520">NAD</keyword>
<feature type="binding site" evidence="10">
    <location>
        <position position="41"/>
    </location>
    <ligand>
        <name>NAD(+)</name>
        <dbReference type="ChEBI" id="CHEBI:57540"/>
    </ligand>
</feature>
<dbReference type="GO" id="GO:0004318">
    <property type="term" value="F:enoyl-[acyl-carrier-protein] reductase (NADH) activity"/>
    <property type="evidence" value="ECO:0007669"/>
    <property type="project" value="UniProtKB-EC"/>
</dbReference>
<evidence type="ECO:0000256" key="8">
    <source>
        <dbReference type="PIRNR" id="PIRNR000094"/>
    </source>
</evidence>
<evidence type="ECO:0000313" key="11">
    <source>
        <dbReference type="EMBL" id="OOV87268.1"/>
    </source>
</evidence>
<dbReference type="Proteomes" id="UP000190064">
    <property type="component" value="Unassembled WGS sequence"/>
</dbReference>
<evidence type="ECO:0000256" key="4">
    <source>
        <dbReference type="ARBA" id="ARBA00022832"/>
    </source>
</evidence>
<proteinExistence type="inferred from homology"/>
<dbReference type="Pfam" id="PF13561">
    <property type="entry name" value="adh_short_C2"/>
    <property type="match status" value="1"/>
</dbReference>
<dbReference type="EMBL" id="MTSD02000003">
    <property type="protein sequence ID" value="OOV87268.1"/>
    <property type="molecule type" value="Genomic_DNA"/>
</dbReference>
<reference evidence="11" key="1">
    <citation type="submission" date="2017-02" db="EMBL/GenBank/DDBJ databases">
        <title>Draft Genome Sequence of the Salt Water Bacterium Oceanospirillum linum ATCC 11336.</title>
        <authorList>
            <person name="Trachtenberg A.M."/>
            <person name="Carney J.G."/>
            <person name="Linnane J.D."/>
            <person name="Rheaume B.A."/>
            <person name="Pitts N.L."/>
            <person name="Mykles D.L."/>
            <person name="Maclea K.S."/>
        </authorList>
    </citation>
    <scope>NUCLEOTIDE SEQUENCE [LARGE SCALE GENOMIC DNA]</scope>
    <source>
        <strain evidence="11">ATCC 11336</strain>
    </source>
</reference>
<feature type="binding site" evidence="10">
    <location>
        <begin position="20"/>
        <end position="21"/>
    </location>
    <ligand>
        <name>NAD(+)</name>
        <dbReference type="ChEBI" id="CHEBI:57540"/>
    </ligand>
</feature>
<dbReference type="Gene3D" id="3.40.50.720">
    <property type="entry name" value="NAD(P)-binding Rossmann-like Domain"/>
    <property type="match status" value="1"/>
</dbReference>
<keyword evidence="7 8" id="KW-0275">Fatty acid biosynthesis</keyword>
<name>A0A1T1HBL7_OCELI</name>
<comment type="caution">
    <text evidence="11">The sequence shown here is derived from an EMBL/GenBank/DDBJ whole genome shotgun (WGS) entry which is preliminary data.</text>
</comment>
<dbReference type="CDD" id="cd05372">
    <property type="entry name" value="ENR_SDR"/>
    <property type="match status" value="1"/>
</dbReference>
<evidence type="ECO:0000256" key="10">
    <source>
        <dbReference type="PIRSR" id="PIRSR000094-3"/>
    </source>
</evidence>
<evidence type="ECO:0000256" key="2">
    <source>
        <dbReference type="ARBA" id="ARBA00009233"/>
    </source>
</evidence>
<sequence>MSLSLEGKKGIVVGVANENSIAFGCAKALHEAGAEIAMTYQNEKARPYVEPLAKAVNAKIFVPCNVVRENELEQLFKAAEEAWGKIDFVIHSIAWSPIDELHGRVVDSTPEGFSKAMDISCHSFIRMAKLAEPLMKEGGSMITMSYYGAEKVVDHYNMMGPIKAALESSVRYLAAELGEHNIRVNCVSPGPMMTRAASGIDQFDKLVESAETQSPLQRLGTTEEVGNMAAFLISPLSSAITGGVHYVDAGHHIMA</sequence>
<dbReference type="NCBIfam" id="NF005717">
    <property type="entry name" value="PRK07533.1"/>
    <property type="match status" value="1"/>
</dbReference>
<dbReference type="PIRSF" id="PIRSF000094">
    <property type="entry name" value="Enoyl-ACP_rdct"/>
    <property type="match status" value="1"/>
</dbReference>
<feature type="active site" description="Proton acceptor" evidence="9">
    <location>
        <position position="146"/>
    </location>
</feature>
<evidence type="ECO:0000256" key="1">
    <source>
        <dbReference type="ARBA" id="ARBA00005194"/>
    </source>
</evidence>
<evidence type="ECO:0000256" key="7">
    <source>
        <dbReference type="ARBA" id="ARBA00023160"/>
    </source>
</evidence>
<dbReference type="InterPro" id="IPR002347">
    <property type="entry name" value="SDR_fam"/>
</dbReference>
<keyword evidence="4" id="KW-0276">Fatty acid metabolism</keyword>
<dbReference type="AlphaFoldDB" id="A0A1T1HBL7"/>
<dbReference type="RefSeq" id="WP_078319627.1">
    <property type="nucleotide sequence ID" value="NZ_FXTS01000003.1"/>
</dbReference>
<dbReference type="EC" id="1.3.1.9" evidence="8"/>
<protein>
    <recommendedName>
        <fullName evidence="8">Enoyl-[acyl-carrier-protein] reductase [NADH]</fullName>
        <ecNumber evidence="8">1.3.1.9</ecNumber>
    </recommendedName>
</protein>
<gene>
    <name evidence="11" type="ORF">BTA35_0209830</name>
</gene>
<organism evidence="11 12">
    <name type="scientific">Oceanospirillum linum</name>
    <dbReference type="NCBI Taxonomy" id="966"/>
    <lineage>
        <taxon>Bacteria</taxon>
        <taxon>Pseudomonadati</taxon>
        <taxon>Pseudomonadota</taxon>
        <taxon>Gammaproteobacteria</taxon>
        <taxon>Oceanospirillales</taxon>
        <taxon>Oceanospirillaceae</taxon>
        <taxon>Oceanospirillum</taxon>
    </lineage>
</organism>
<dbReference type="PANTHER" id="PTHR43159">
    <property type="entry name" value="ENOYL-[ACYL-CARRIER-PROTEIN] REDUCTASE"/>
    <property type="match status" value="1"/>
</dbReference>
<keyword evidence="3 8" id="KW-0444">Lipid biosynthesis</keyword>
<dbReference type="InterPro" id="IPR036291">
    <property type="entry name" value="NAD(P)-bd_dom_sf"/>
</dbReference>
<dbReference type="PRINTS" id="PR00081">
    <property type="entry name" value="GDHRDH"/>
</dbReference>
<feature type="binding site" evidence="10">
    <location>
        <position position="163"/>
    </location>
    <ligand>
        <name>NAD(+)</name>
        <dbReference type="ChEBI" id="CHEBI:57540"/>
    </ligand>
</feature>